<evidence type="ECO:0000256" key="1">
    <source>
        <dbReference type="SAM" id="SignalP"/>
    </source>
</evidence>
<feature type="signal peptide" evidence="1">
    <location>
        <begin position="1"/>
        <end position="26"/>
    </location>
</feature>
<organism evidence="2 3">
    <name type="scientific">Ustilago trichophora</name>
    <dbReference type="NCBI Taxonomy" id="86804"/>
    <lineage>
        <taxon>Eukaryota</taxon>
        <taxon>Fungi</taxon>
        <taxon>Dikarya</taxon>
        <taxon>Basidiomycota</taxon>
        <taxon>Ustilaginomycotina</taxon>
        <taxon>Ustilaginomycetes</taxon>
        <taxon>Ustilaginales</taxon>
        <taxon>Ustilaginaceae</taxon>
        <taxon>Ustilago</taxon>
    </lineage>
</organism>
<gene>
    <name evidence="2" type="ORF">UTRI_10423</name>
</gene>
<name>A0A5C3ECJ1_9BASI</name>
<feature type="chain" id="PRO_5023081005" evidence="1">
    <location>
        <begin position="27"/>
        <end position="143"/>
    </location>
</feature>
<evidence type="ECO:0000313" key="2">
    <source>
        <dbReference type="EMBL" id="SPO27306.1"/>
    </source>
</evidence>
<dbReference type="AlphaFoldDB" id="A0A5C3ECJ1"/>
<sequence length="143" mass="16304">MLALLPQTFLLLCVTLMLTVSPLVSGTELTEQDKFAHQQLQEYLIGTLDHPYLRGPQFDSLNLQYYMDKHPNLVARLKEHAQTARSIIHIPSPSPSRSAFSFRRRLRVHVIPTYYMSVIKSEGDFGPLFGLRHLRNNLAGVVC</sequence>
<reference evidence="2 3" key="1">
    <citation type="submission" date="2018-03" db="EMBL/GenBank/DDBJ databases">
        <authorList>
            <person name="Guldener U."/>
        </authorList>
    </citation>
    <scope>NUCLEOTIDE SEQUENCE [LARGE SCALE GENOMIC DNA]</scope>
    <source>
        <strain evidence="2 3">NBRC100155</strain>
    </source>
</reference>
<dbReference type="EMBL" id="OOIN01000017">
    <property type="protein sequence ID" value="SPO27306.1"/>
    <property type="molecule type" value="Genomic_DNA"/>
</dbReference>
<proteinExistence type="predicted"/>
<accession>A0A5C3ECJ1</accession>
<dbReference type="Proteomes" id="UP000324022">
    <property type="component" value="Unassembled WGS sequence"/>
</dbReference>
<keyword evidence="1" id="KW-0732">Signal</keyword>
<evidence type="ECO:0000313" key="3">
    <source>
        <dbReference type="Proteomes" id="UP000324022"/>
    </source>
</evidence>
<keyword evidence="3" id="KW-1185">Reference proteome</keyword>
<protein>
    <submittedName>
        <fullName evidence="2">Uncharacterized protein</fullName>
    </submittedName>
</protein>